<keyword evidence="9" id="KW-1185">Reference proteome</keyword>
<dbReference type="AlphaFoldDB" id="A0A8J7A104"/>
<gene>
    <name evidence="8" type="ORF">IQ276_26645</name>
</gene>
<dbReference type="GO" id="GO:0016020">
    <property type="term" value="C:membrane"/>
    <property type="evidence" value="ECO:0007669"/>
    <property type="project" value="UniProtKB-SubCell"/>
</dbReference>
<comment type="subcellular location">
    <subcellularLocation>
        <location evidence="1">Membrane</location>
        <topology evidence="1">Multi-pass membrane protein</topology>
    </subcellularLocation>
</comment>
<dbReference type="InterPro" id="IPR037185">
    <property type="entry name" value="EmrE-like"/>
</dbReference>
<feature type="transmembrane region" description="Helical" evidence="6">
    <location>
        <begin position="18"/>
        <end position="39"/>
    </location>
</feature>
<evidence type="ECO:0000256" key="4">
    <source>
        <dbReference type="ARBA" id="ARBA00022989"/>
    </source>
</evidence>
<dbReference type="InterPro" id="IPR000620">
    <property type="entry name" value="EamA_dom"/>
</dbReference>
<dbReference type="PANTHER" id="PTHR32322">
    <property type="entry name" value="INNER MEMBRANE TRANSPORTER"/>
    <property type="match status" value="1"/>
</dbReference>
<name>A0A8J7A104_DESMC</name>
<evidence type="ECO:0000256" key="1">
    <source>
        <dbReference type="ARBA" id="ARBA00004141"/>
    </source>
</evidence>
<feature type="transmembrane region" description="Helical" evidence="6">
    <location>
        <begin position="205"/>
        <end position="224"/>
    </location>
</feature>
<dbReference type="EMBL" id="JADEXS010000494">
    <property type="protein sequence ID" value="MBE9025864.1"/>
    <property type="molecule type" value="Genomic_DNA"/>
</dbReference>
<evidence type="ECO:0000256" key="2">
    <source>
        <dbReference type="ARBA" id="ARBA00007362"/>
    </source>
</evidence>
<keyword evidence="4 6" id="KW-1133">Transmembrane helix</keyword>
<comment type="caution">
    <text evidence="8">The sequence shown here is derived from an EMBL/GenBank/DDBJ whole genome shotgun (WGS) entry which is preliminary data.</text>
</comment>
<dbReference type="RefSeq" id="WP_193921224.1">
    <property type="nucleotide sequence ID" value="NZ_JADEXS020000001.1"/>
</dbReference>
<protein>
    <submittedName>
        <fullName evidence="8">DMT family transporter</fullName>
    </submittedName>
</protein>
<accession>A0A8J7A104</accession>
<feature type="transmembrane region" description="Helical" evidence="6">
    <location>
        <begin position="236"/>
        <end position="258"/>
    </location>
</feature>
<keyword evidence="3 6" id="KW-0812">Transmembrane</keyword>
<feature type="transmembrane region" description="Helical" evidence="6">
    <location>
        <begin position="91"/>
        <end position="110"/>
    </location>
</feature>
<dbReference type="SUPFAM" id="SSF103481">
    <property type="entry name" value="Multidrug resistance efflux transporter EmrE"/>
    <property type="match status" value="2"/>
</dbReference>
<dbReference type="InterPro" id="IPR050638">
    <property type="entry name" value="AA-Vitamin_Transporters"/>
</dbReference>
<evidence type="ECO:0000313" key="8">
    <source>
        <dbReference type="EMBL" id="MBE9025864.1"/>
    </source>
</evidence>
<feature type="transmembrane region" description="Helical" evidence="6">
    <location>
        <begin position="173"/>
        <end position="193"/>
    </location>
</feature>
<evidence type="ECO:0000259" key="7">
    <source>
        <dbReference type="Pfam" id="PF00892"/>
    </source>
</evidence>
<feature type="transmembrane region" description="Helical" evidence="6">
    <location>
        <begin position="147"/>
        <end position="167"/>
    </location>
</feature>
<evidence type="ECO:0000256" key="6">
    <source>
        <dbReference type="SAM" id="Phobius"/>
    </source>
</evidence>
<proteinExistence type="inferred from homology"/>
<dbReference type="Proteomes" id="UP000622533">
    <property type="component" value="Unassembled WGS sequence"/>
</dbReference>
<feature type="transmembrane region" description="Helical" evidence="6">
    <location>
        <begin position="51"/>
        <end position="70"/>
    </location>
</feature>
<feature type="domain" description="EamA" evidence="7">
    <location>
        <begin position="174"/>
        <end position="306"/>
    </location>
</feature>
<evidence type="ECO:0000313" key="9">
    <source>
        <dbReference type="Proteomes" id="UP000622533"/>
    </source>
</evidence>
<sequence length="331" mass="36511">MSNQLELAQQQIDPKPDILAYLSMPVAVFLLSLAAIFIKLSEKEIGSNATIFNRFWIGAVAFGLWNSIQASRYKLSADFLIQNEAYTIRDIIIFVVLAIINIGSLLSWAWSITQTSIANANLLHNLNPLFATLGGWLFLGHRFGKKFLISLVLALGGTIIIGIKDWQVSADNFIGDGVALVSAVFYAASFVLRERLRTKFKTTNILLWSCTLGSLFTLPIVIITEDRVFPSSFSGWLAVICLAILCQVVGQGLVTYNLKKFSAGFVSLFLLLEPIIAAILAWAIFSEELSLINWLAFLVICAGIYLAKSEKPFVFTPTQLSDSKAEKANVM</sequence>
<feature type="transmembrane region" description="Helical" evidence="6">
    <location>
        <begin position="291"/>
        <end position="307"/>
    </location>
</feature>
<feature type="domain" description="EamA" evidence="7">
    <location>
        <begin position="20"/>
        <end position="161"/>
    </location>
</feature>
<dbReference type="PANTHER" id="PTHR32322:SF2">
    <property type="entry name" value="EAMA DOMAIN-CONTAINING PROTEIN"/>
    <property type="match status" value="1"/>
</dbReference>
<comment type="similarity">
    <text evidence="2">Belongs to the EamA transporter family.</text>
</comment>
<feature type="transmembrane region" description="Helical" evidence="6">
    <location>
        <begin position="122"/>
        <end position="140"/>
    </location>
</feature>
<reference evidence="8" key="1">
    <citation type="submission" date="2020-10" db="EMBL/GenBank/DDBJ databases">
        <authorList>
            <person name="Castelo-Branco R."/>
            <person name="Eusebio N."/>
            <person name="Adriana R."/>
            <person name="Vieira A."/>
            <person name="Brugerolle De Fraissinette N."/>
            <person name="Rezende De Castro R."/>
            <person name="Schneider M.P."/>
            <person name="Vasconcelos V."/>
            <person name="Leao P.N."/>
        </authorList>
    </citation>
    <scope>NUCLEOTIDE SEQUENCE</scope>
    <source>
        <strain evidence="8">LEGE 12446</strain>
    </source>
</reference>
<evidence type="ECO:0000256" key="5">
    <source>
        <dbReference type="ARBA" id="ARBA00023136"/>
    </source>
</evidence>
<organism evidence="8 9">
    <name type="scientific">Desmonostoc muscorum LEGE 12446</name>
    <dbReference type="NCBI Taxonomy" id="1828758"/>
    <lineage>
        <taxon>Bacteria</taxon>
        <taxon>Bacillati</taxon>
        <taxon>Cyanobacteriota</taxon>
        <taxon>Cyanophyceae</taxon>
        <taxon>Nostocales</taxon>
        <taxon>Nostocaceae</taxon>
        <taxon>Desmonostoc</taxon>
    </lineage>
</organism>
<feature type="transmembrane region" description="Helical" evidence="6">
    <location>
        <begin position="265"/>
        <end position="285"/>
    </location>
</feature>
<dbReference type="Pfam" id="PF00892">
    <property type="entry name" value="EamA"/>
    <property type="match status" value="2"/>
</dbReference>
<keyword evidence="5 6" id="KW-0472">Membrane</keyword>
<evidence type="ECO:0000256" key="3">
    <source>
        <dbReference type="ARBA" id="ARBA00022692"/>
    </source>
</evidence>